<organism evidence="2 3">
    <name type="scientific">Lepidopterella palustris CBS 459.81</name>
    <dbReference type="NCBI Taxonomy" id="1314670"/>
    <lineage>
        <taxon>Eukaryota</taxon>
        <taxon>Fungi</taxon>
        <taxon>Dikarya</taxon>
        <taxon>Ascomycota</taxon>
        <taxon>Pezizomycotina</taxon>
        <taxon>Dothideomycetes</taxon>
        <taxon>Pleosporomycetidae</taxon>
        <taxon>Mytilinidiales</taxon>
        <taxon>Argynnaceae</taxon>
        <taxon>Lepidopterella</taxon>
    </lineage>
</organism>
<dbReference type="EMBL" id="KV745168">
    <property type="protein sequence ID" value="OCK76918.1"/>
    <property type="molecule type" value="Genomic_DNA"/>
</dbReference>
<evidence type="ECO:0000313" key="3">
    <source>
        <dbReference type="Proteomes" id="UP000250266"/>
    </source>
</evidence>
<reference evidence="2 3" key="1">
    <citation type="journal article" date="2016" name="Nat. Commun.">
        <title>Ectomycorrhizal ecology is imprinted in the genome of the dominant symbiotic fungus Cenococcum geophilum.</title>
        <authorList>
            <consortium name="DOE Joint Genome Institute"/>
            <person name="Peter M."/>
            <person name="Kohler A."/>
            <person name="Ohm R.A."/>
            <person name="Kuo A."/>
            <person name="Krutzmann J."/>
            <person name="Morin E."/>
            <person name="Arend M."/>
            <person name="Barry K.W."/>
            <person name="Binder M."/>
            <person name="Choi C."/>
            <person name="Clum A."/>
            <person name="Copeland A."/>
            <person name="Grisel N."/>
            <person name="Haridas S."/>
            <person name="Kipfer T."/>
            <person name="LaButti K."/>
            <person name="Lindquist E."/>
            <person name="Lipzen A."/>
            <person name="Maire R."/>
            <person name="Meier B."/>
            <person name="Mihaltcheva S."/>
            <person name="Molinier V."/>
            <person name="Murat C."/>
            <person name="Poggeler S."/>
            <person name="Quandt C.A."/>
            <person name="Sperisen C."/>
            <person name="Tritt A."/>
            <person name="Tisserant E."/>
            <person name="Crous P.W."/>
            <person name="Henrissat B."/>
            <person name="Nehls U."/>
            <person name="Egli S."/>
            <person name="Spatafora J.W."/>
            <person name="Grigoriev I.V."/>
            <person name="Martin F.M."/>
        </authorList>
    </citation>
    <scope>NUCLEOTIDE SEQUENCE [LARGE SCALE GENOMIC DNA]</scope>
    <source>
        <strain evidence="2 3">CBS 459.81</strain>
    </source>
</reference>
<feature type="compositionally biased region" description="Polar residues" evidence="1">
    <location>
        <begin position="1"/>
        <end position="18"/>
    </location>
</feature>
<evidence type="ECO:0000313" key="2">
    <source>
        <dbReference type="EMBL" id="OCK76918.1"/>
    </source>
</evidence>
<name>A0A8E2E494_9PEZI</name>
<gene>
    <name evidence="2" type="ORF">K432DRAFT_428384</name>
</gene>
<dbReference type="Proteomes" id="UP000250266">
    <property type="component" value="Unassembled WGS sequence"/>
</dbReference>
<accession>A0A8E2E494</accession>
<sequence>MASYTETMSEPWTRQQGWLDSGELKESDRQIIDENRKAKPEARGWRSCSIHSKTAQKPVFSVTTPNELGQISLSIGTLAFTVTPTYERMPNGDDQPIALHPFDSALNEQAAKRAYCSFFASPDCSQDDKMRCQFPNGCFRRPRGPNGRFMPHEKYDISVREEWVEMSAGEKASEGLKLDVGGNEYRREDVIVGGPY</sequence>
<proteinExistence type="predicted"/>
<keyword evidence="3" id="KW-1185">Reference proteome</keyword>
<feature type="region of interest" description="Disordered" evidence="1">
    <location>
        <begin position="1"/>
        <end position="25"/>
    </location>
</feature>
<protein>
    <submittedName>
        <fullName evidence="2">Uncharacterized protein</fullName>
    </submittedName>
</protein>
<dbReference type="AlphaFoldDB" id="A0A8E2E494"/>
<evidence type="ECO:0000256" key="1">
    <source>
        <dbReference type="SAM" id="MobiDB-lite"/>
    </source>
</evidence>